<proteinExistence type="predicted"/>
<dbReference type="WBParaSite" id="ACRNAN_scaffold752.g16211.t1">
    <property type="protein sequence ID" value="ACRNAN_scaffold752.g16211.t1"/>
    <property type="gene ID" value="ACRNAN_scaffold752.g16211"/>
</dbReference>
<name>A0A914EEM6_9BILA</name>
<dbReference type="Proteomes" id="UP000887540">
    <property type="component" value="Unplaced"/>
</dbReference>
<organism evidence="1 2">
    <name type="scientific">Acrobeloides nanus</name>
    <dbReference type="NCBI Taxonomy" id="290746"/>
    <lineage>
        <taxon>Eukaryota</taxon>
        <taxon>Metazoa</taxon>
        <taxon>Ecdysozoa</taxon>
        <taxon>Nematoda</taxon>
        <taxon>Chromadorea</taxon>
        <taxon>Rhabditida</taxon>
        <taxon>Tylenchina</taxon>
        <taxon>Cephalobomorpha</taxon>
        <taxon>Cephaloboidea</taxon>
        <taxon>Cephalobidae</taxon>
        <taxon>Acrobeloides</taxon>
    </lineage>
</organism>
<dbReference type="AlphaFoldDB" id="A0A914EEM6"/>
<protein>
    <submittedName>
        <fullName evidence="2">Uncharacterized protein</fullName>
    </submittedName>
</protein>
<accession>A0A914EEM6</accession>
<reference evidence="2" key="1">
    <citation type="submission" date="2022-11" db="UniProtKB">
        <authorList>
            <consortium name="WormBaseParasite"/>
        </authorList>
    </citation>
    <scope>IDENTIFICATION</scope>
</reference>
<evidence type="ECO:0000313" key="1">
    <source>
        <dbReference type="Proteomes" id="UP000887540"/>
    </source>
</evidence>
<sequence length="80" mass="9666">MVWFYFSSCHPVIDSMLMLYYIKPYRLYIKKRVETILMHFGWKPRQIDSVNPTPAITNSKPYHATYIPRQIPRINIQAYN</sequence>
<keyword evidence="1" id="KW-1185">Reference proteome</keyword>
<evidence type="ECO:0000313" key="2">
    <source>
        <dbReference type="WBParaSite" id="ACRNAN_scaffold752.g16211.t1"/>
    </source>
</evidence>